<dbReference type="Proteomes" id="UP001063782">
    <property type="component" value="Chromosome"/>
</dbReference>
<reference evidence="2" key="1">
    <citation type="submission" date="2021-12" db="EMBL/GenBank/DDBJ databases">
        <title>taxonomy of Moraxella sp. ZY201224.</title>
        <authorList>
            <person name="Li F."/>
        </authorList>
    </citation>
    <scope>NUCLEOTIDE SEQUENCE</scope>
    <source>
        <strain evidence="2">ZY201224</strain>
    </source>
</reference>
<dbReference type="InterPro" id="IPR036527">
    <property type="entry name" value="SCP2_sterol-bd_dom_sf"/>
</dbReference>
<protein>
    <submittedName>
        <fullName evidence="2">SCP2 sterol-binding domain-containing protein</fullName>
    </submittedName>
</protein>
<name>A0ABY6F649_9GAMM</name>
<keyword evidence="3" id="KW-1185">Reference proteome</keyword>
<evidence type="ECO:0000313" key="3">
    <source>
        <dbReference type="Proteomes" id="UP001063782"/>
    </source>
</evidence>
<evidence type="ECO:0000259" key="1">
    <source>
        <dbReference type="Pfam" id="PF02036"/>
    </source>
</evidence>
<dbReference type="Pfam" id="PF02036">
    <property type="entry name" value="SCP2"/>
    <property type="match status" value="1"/>
</dbReference>
<dbReference type="Gene3D" id="3.30.1050.10">
    <property type="entry name" value="SCP2 sterol-binding domain"/>
    <property type="match status" value="1"/>
</dbReference>
<dbReference type="RefSeq" id="WP_263076846.1">
    <property type="nucleotide sequence ID" value="NZ_CP089977.1"/>
</dbReference>
<gene>
    <name evidence="2" type="ORF">LU297_02540</name>
</gene>
<evidence type="ECO:0000313" key="2">
    <source>
        <dbReference type="EMBL" id="UXZ05345.1"/>
    </source>
</evidence>
<proteinExistence type="predicted"/>
<sequence>MNKFLSQSWFDAVATLNQEAGELNLPPTLANLILNAKITGDNPVELHLNAGKIMQDTNPNAASTISIDEATLGRIIETGDVNIAIEAFMMGQIRIDGDMTQVMALQSTKPSQEQKALYKQIKAMTEF</sequence>
<accession>A0ABY6F649</accession>
<dbReference type="EMBL" id="CP089977">
    <property type="protein sequence ID" value="UXZ05345.1"/>
    <property type="molecule type" value="Genomic_DNA"/>
</dbReference>
<dbReference type="InterPro" id="IPR003033">
    <property type="entry name" value="SCP2_sterol-bd_dom"/>
</dbReference>
<dbReference type="SUPFAM" id="SSF55718">
    <property type="entry name" value="SCP-like"/>
    <property type="match status" value="1"/>
</dbReference>
<feature type="domain" description="SCP2" evidence="1">
    <location>
        <begin position="33"/>
        <end position="107"/>
    </location>
</feature>
<organism evidence="2 3">
    <name type="scientific">Moraxella nasicaprae</name>
    <dbReference type="NCBI Taxonomy" id="2904122"/>
    <lineage>
        <taxon>Bacteria</taxon>
        <taxon>Pseudomonadati</taxon>
        <taxon>Pseudomonadota</taxon>
        <taxon>Gammaproteobacteria</taxon>
        <taxon>Moraxellales</taxon>
        <taxon>Moraxellaceae</taxon>
        <taxon>Moraxella</taxon>
    </lineage>
</organism>